<organism evidence="3 4">
    <name type="scientific">Saccharomonospora azurea NA-128</name>
    <dbReference type="NCBI Taxonomy" id="882081"/>
    <lineage>
        <taxon>Bacteria</taxon>
        <taxon>Bacillati</taxon>
        <taxon>Actinomycetota</taxon>
        <taxon>Actinomycetes</taxon>
        <taxon>Pseudonocardiales</taxon>
        <taxon>Pseudonocardiaceae</taxon>
        <taxon>Saccharomonospora</taxon>
    </lineage>
</organism>
<dbReference type="Proteomes" id="UP000004705">
    <property type="component" value="Chromosome"/>
</dbReference>
<dbReference type="CDD" id="cd07129">
    <property type="entry name" value="ALDH_KGSADH"/>
    <property type="match status" value="1"/>
</dbReference>
<dbReference type="InterPro" id="IPR016162">
    <property type="entry name" value="Ald_DH_N"/>
</dbReference>
<proteinExistence type="predicted"/>
<dbReference type="PANTHER" id="PTHR43353:SF3">
    <property type="entry name" value="ALDEHYDE DEHYDROGENASE-RELATED"/>
    <property type="match status" value="1"/>
</dbReference>
<dbReference type="EMBL" id="CM001466">
    <property type="protein sequence ID" value="EHY89490.1"/>
    <property type="molecule type" value="Genomic_DNA"/>
</dbReference>
<dbReference type="HOGENOM" id="CLU_027555_0_0_11"/>
<evidence type="ECO:0000313" key="4">
    <source>
        <dbReference type="Proteomes" id="UP000004705"/>
    </source>
</evidence>
<dbReference type="SUPFAM" id="SSF53720">
    <property type="entry name" value="ALDH-like"/>
    <property type="match status" value="1"/>
</dbReference>
<dbReference type="PANTHER" id="PTHR43353">
    <property type="entry name" value="SUCCINATE-SEMIALDEHYDE DEHYDROGENASE, MITOCHONDRIAL"/>
    <property type="match status" value="1"/>
</dbReference>
<evidence type="ECO:0000313" key="3">
    <source>
        <dbReference type="EMBL" id="EHY89490.1"/>
    </source>
</evidence>
<gene>
    <name evidence="3" type="ORF">SacazDRAFT_02596</name>
</gene>
<dbReference type="InterPro" id="IPR044151">
    <property type="entry name" value="ALDH_KGSADH"/>
</dbReference>
<dbReference type="RefSeq" id="WP_005442163.1">
    <property type="nucleotide sequence ID" value="NZ_CM001466.1"/>
</dbReference>
<dbReference type="InterPro" id="IPR050740">
    <property type="entry name" value="Aldehyde_DH_Superfamily"/>
</dbReference>
<dbReference type="InterPro" id="IPR016163">
    <property type="entry name" value="Ald_DH_C"/>
</dbReference>
<dbReference type="Gene3D" id="3.40.309.10">
    <property type="entry name" value="Aldehyde Dehydrogenase, Chain A, domain 2"/>
    <property type="match status" value="1"/>
</dbReference>
<reference evidence="3 4" key="1">
    <citation type="journal article" date="2012" name="Stand. Genomic Sci.">
        <title>Genome sequence of the soil bacterium Saccharomonospora azurea type strain (NA-128(T)).</title>
        <authorList>
            <person name="Klenk H.P."/>
            <person name="Held B."/>
            <person name="Lucas S."/>
            <person name="Lapidus A."/>
            <person name="Copeland A."/>
            <person name="Hammon N."/>
            <person name="Pitluck S."/>
            <person name="Goodwin L.A."/>
            <person name="Han C."/>
            <person name="Tapia R."/>
            <person name="Brambilla E.M."/>
            <person name="Potter G."/>
            <person name="Land M."/>
            <person name="Ivanova N."/>
            <person name="Rohde M."/>
            <person name="Goker M."/>
            <person name="Detter J.C."/>
            <person name="Kyrpides N.C."/>
            <person name="Woyke T."/>
        </authorList>
    </citation>
    <scope>NUCLEOTIDE SEQUENCE [LARGE SCALE GENOMIC DNA]</scope>
    <source>
        <strain evidence="3 4">NA-128</strain>
    </source>
</reference>
<keyword evidence="1" id="KW-0560">Oxidoreductase</keyword>
<dbReference type="OrthoDB" id="9770537at2"/>
<protein>
    <submittedName>
        <fullName evidence="3">NAD-dependent aldehyde dehydrogenase</fullName>
    </submittedName>
</protein>
<dbReference type="InterPro" id="IPR015590">
    <property type="entry name" value="Aldehyde_DH_dom"/>
</dbReference>
<dbReference type="Pfam" id="PF00171">
    <property type="entry name" value="Aldedh"/>
    <property type="match status" value="1"/>
</dbReference>
<keyword evidence="4" id="KW-1185">Reference proteome</keyword>
<sequence>MTDVTDALLDAAASAARPWAELPDKTRAAALEAVAGALDAAADELVPLAREESRLPEARLRGELVRTTFQLRSFAGQVREGFEVIEDDADPDWPTGPRPALRRVLMPLGPVVVFAASNFPFAFSVAGGDTASALAAGCPVVVKAHPGHPKLSDATAEIVRAALLGAGAPEGTFALFHGEAAGRDAVLDPRTKAVAFTGSLRGGRALYDLAVSRPEPIPFYGELGSVNPVFVTRAAAQARAAEIATGYVDSFTLGTGQFCTKPGLLLVPSDSRLPELAAEHARTKGATAMLNERIGEGYTAGLDALRGHASVRVLVEGTFGEDGPTPTLLATTAADLLADSEALATECFGPTSLVVTYDDEEQLLAVARSLEGQLTGTVHGEESDDVARPLLAELAERVGRVLWNGWPTGVSVTPAMHHGGPYPATTAPLHTSVGITASARFLRPVAFQNVPGHLLPR</sequence>
<dbReference type="InterPro" id="IPR016161">
    <property type="entry name" value="Ald_DH/histidinol_DH"/>
</dbReference>
<dbReference type="AlphaFoldDB" id="H8G8X4"/>
<dbReference type="GO" id="GO:0016620">
    <property type="term" value="F:oxidoreductase activity, acting on the aldehyde or oxo group of donors, NAD or NADP as acceptor"/>
    <property type="evidence" value="ECO:0007669"/>
    <property type="project" value="InterPro"/>
</dbReference>
<accession>H8G8X4</accession>
<feature type="domain" description="Aldehyde dehydrogenase" evidence="2">
    <location>
        <begin position="6"/>
        <end position="419"/>
    </location>
</feature>
<dbReference type="Gene3D" id="3.40.605.10">
    <property type="entry name" value="Aldehyde Dehydrogenase, Chain A, domain 1"/>
    <property type="match status" value="1"/>
</dbReference>
<evidence type="ECO:0000259" key="2">
    <source>
        <dbReference type="Pfam" id="PF00171"/>
    </source>
</evidence>
<evidence type="ECO:0000256" key="1">
    <source>
        <dbReference type="ARBA" id="ARBA00023002"/>
    </source>
</evidence>
<name>H8G8X4_9PSEU</name>